<evidence type="ECO:0000256" key="1">
    <source>
        <dbReference type="ARBA" id="ARBA00011079"/>
    </source>
</evidence>
<dbReference type="GO" id="GO:0005768">
    <property type="term" value="C:endosome"/>
    <property type="evidence" value="ECO:0007669"/>
    <property type="project" value="TreeGrafter"/>
</dbReference>
<dbReference type="GO" id="GO:0005764">
    <property type="term" value="C:lysosome"/>
    <property type="evidence" value="ECO:0007669"/>
    <property type="project" value="TreeGrafter"/>
</dbReference>
<accession>D2HWJ8</accession>
<feature type="chain" id="PRO_5003031975" description="Serine protease 16" evidence="7">
    <location>
        <begin position="19"/>
        <end position="509"/>
    </location>
</feature>
<dbReference type="Gene3D" id="3.40.50.1820">
    <property type="entry name" value="alpha/beta hydrolase"/>
    <property type="match status" value="1"/>
</dbReference>
<feature type="signal peptide" evidence="7">
    <location>
        <begin position="1"/>
        <end position="18"/>
    </location>
</feature>
<keyword evidence="5" id="KW-0325">Glycoprotein</keyword>
<dbReference type="Gene3D" id="1.20.120.980">
    <property type="entry name" value="Serine carboxypeptidase S28, SKS domain"/>
    <property type="match status" value="1"/>
</dbReference>
<keyword evidence="4" id="KW-0378">Hydrolase</keyword>
<evidence type="ECO:0000313" key="8">
    <source>
        <dbReference type="EMBL" id="EFB21596.1"/>
    </source>
</evidence>
<evidence type="ECO:0000256" key="5">
    <source>
        <dbReference type="ARBA" id="ARBA00023180"/>
    </source>
</evidence>
<dbReference type="GO" id="GO:0006508">
    <property type="term" value="P:proteolysis"/>
    <property type="evidence" value="ECO:0007669"/>
    <property type="project" value="UniProtKB-KW"/>
</dbReference>
<dbReference type="Pfam" id="PF05577">
    <property type="entry name" value="Peptidase_S28"/>
    <property type="match status" value="2"/>
</dbReference>
<dbReference type="PANTHER" id="PTHR11010">
    <property type="entry name" value="PROTEASE S28 PRO-X CARBOXYPEPTIDASE-RELATED"/>
    <property type="match status" value="1"/>
</dbReference>
<dbReference type="InParanoid" id="D2HWJ8"/>
<dbReference type="MEROPS" id="S28.003"/>
<gene>
    <name evidence="8" type="ORF">PANDA_016894</name>
</gene>
<evidence type="ECO:0000256" key="6">
    <source>
        <dbReference type="SAM" id="MobiDB-lite"/>
    </source>
</evidence>
<feature type="non-terminal residue" evidence="8">
    <location>
        <position position="1"/>
    </location>
</feature>
<organism evidence="8">
    <name type="scientific">Ailuropoda melanoleuca</name>
    <name type="common">Giant panda</name>
    <dbReference type="NCBI Taxonomy" id="9646"/>
    <lineage>
        <taxon>Eukaryota</taxon>
        <taxon>Metazoa</taxon>
        <taxon>Chordata</taxon>
        <taxon>Craniata</taxon>
        <taxon>Vertebrata</taxon>
        <taxon>Euteleostomi</taxon>
        <taxon>Mammalia</taxon>
        <taxon>Eutheria</taxon>
        <taxon>Laurasiatheria</taxon>
        <taxon>Carnivora</taxon>
        <taxon>Caniformia</taxon>
        <taxon>Ursidae</taxon>
        <taxon>Ailuropoda</taxon>
    </lineage>
</organism>
<proteinExistence type="inferred from homology"/>
<dbReference type="PANTHER" id="PTHR11010:SF11">
    <property type="entry name" value="THYMUS-SPECIFIC SERINE PROTEASE"/>
    <property type="match status" value="1"/>
</dbReference>
<keyword evidence="2" id="KW-0645">Protease</keyword>
<dbReference type="GO" id="GO:0008239">
    <property type="term" value="F:dipeptidyl-peptidase activity"/>
    <property type="evidence" value="ECO:0007669"/>
    <property type="project" value="TreeGrafter"/>
</dbReference>
<reference evidence="8" key="1">
    <citation type="journal article" date="2010" name="Nature">
        <title>The sequence and de novo assembly of the giant panda genome.</title>
        <authorList>
            <person name="Li R."/>
            <person name="Fan W."/>
            <person name="Tian G."/>
            <person name="Zhu H."/>
            <person name="He L."/>
            <person name="Cai J."/>
            <person name="Huang Q."/>
            <person name="Cai Q."/>
            <person name="Li B."/>
            <person name="Bai Y."/>
            <person name="Zhang Z."/>
            <person name="Zhang Y."/>
            <person name="Wang W."/>
            <person name="Li J."/>
            <person name="Wei F."/>
            <person name="Li H."/>
            <person name="Jian M."/>
            <person name="Li J."/>
            <person name="Zhang Z."/>
            <person name="Nielsen R."/>
            <person name="Li D."/>
            <person name="Gu W."/>
            <person name="Yang Z."/>
            <person name="Xuan Z."/>
            <person name="Ryder O.A."/>
            <person name="Leung F.C."/>
            <person name="Zhou Y."/>
            <person name="Cao J."/>
            <person name="Sun X."/>
            <person name="Fu Y."/>
            <person name="Fang X."/>
            <person name="Guo X."/>
            <person name="Wang B."/>
            <person name="Hou R."/>
            <person name="Shen F."/>
            <person name="Mu B."/>
            <person name="Ni P."/>
            <person name="Lin R."/>
            <person name="Qian W."/>
            <person name="Wang G."/>
            <person name="Yu C."/>
            <person name="Nie W."/>
            <person name="Wang J."/>
            <person name="Wu Z."/>
            <person name="Liang H."/>
            <person name="Min J."/>
            <person name="Wu Q."/>
            <person name="Cheng S."/>
            <person name="Ruan J."/>
            <person name="Wang M."/>
            <person name="Shi Z."/>
            <person name="Wen M."/>
            <person name="Liu B."/>
            <person name="Ren X."/>
            <person name="Zheng H."/>
            <person name="Dong D."/>
            <person name="Cook K."/>
            <person name="Shan G."/>
            <person name="Zhang H."/>
            <person name="Kosiol C."/>
            <person name="Xie X."/>
            <person name="Lu Z."/>
            <person name="Zheng H."/>
            <person name="Li Y."/>
            <person name="Steiner C.C."/>
            <person name="Lam T.T."/>
            <person name="Lin S."/>
            <person name="Zhang Q."/>
            <person name="Li G."/>
            <person name="Tian J."/>
            <person name="Gong T."/>
            <person name="Liu H."/>
            <person name="Zhang D."/>
            <person name="Fang L."/>
            <person name="Ye C."/>
            <person name="Zhang J."/>
            <person name="Hu W."/>
            <person name="Xu A."/>
            <person name="Ren Y."/>
            <person name="Zhang G."/>
            <person name="Bruford M.W."/>
            <person name="Li Q."/>
            <person name="Ma L."/>
            <person name="Guo Y."/>
            <person name="An N."/>
            <person name="Hu Y."/>
            <person name="Zheng Y."/>
            <person name="Shi Y."/>
            <person name="Li Z."/>
            <person name="Liu Q."/>
            <person name="Chen Y."/>
            <person name="Zhao J."/>
            <person name="Qu N."/>
            <person name="Zhao S."/>
            <person name="Tian F."/>
            <person name="Wang X."/>
            <person name="Wang H."/>
            <person name="Xu L."/>
            <person name="Liu X."/>
            <person name="Vinar T."/>
            <person name="Wang Y."/>
            <person name="Lam T.W."/>
            <person name="Yiu S.M."/>
            <person name="Liu S."/>
            <person name="Zhang H."/>
            <person name="Li D."/>
            <person name="Huang Y."/>
            <person name="Wang X."/>
            <person name="Yang G."/>
            <person name="Jiang Z."/>
            <person name="Wang J."/>
            <person name="Qin N."/>
            <person name="Li L."/>
            <person name="Li J."/>
            <person name="Bolund L."/>
            <person name="Kristiansen K."/>
            <person name="Wong G.K."/>
            <person name="Olson M."/>
            <person name="Zhang X."/>
            <person name="Li S."/>
            <person name="Yang H."/>
            <person name="Wang J."/>
            <person name="Wang J."/>
        </authorList>
    </citation>
    <scope>NUCLEOTIDE SEQUENCE [LARGE SCALE GENOMIC DNA]</scope>
</reference>
<feature type="region of interest" description="Disordered" evidence="6">
    <location>
        <begin position="238"/>
        <end position="260"/>
    </location>
</feature>
<keyword evidence="3 7" id="KW-0732">Signal</keyword>
<protein>
    <recommendedName>
        <fullName evidence="9">Serine protease 16</fullName>
    </recommendedName>
</protein>
<evidence type="ECO:0000256" key="2">
    <source>
        <dbReference type="ARBA" id="ARBA00022670"/>
    </source>
</evidence>
<evidence type="ECO:0000256" key="3">
    <source>
        <dbReference type="ARBA" id="ARBA00022729"/>
    </source>
</evidence>
<dbReference type="InterPro" id="IPR042269">
    <property type="entry name" value="Ser_carbopepase_S28_SKS"/>
</dbReference>
<dbReference type="InterPro" id="IPR029058">
    <property type="entry name" value="AB_hydrolase_fold"/>
</dbReference>
<dbReference type="InterPro" id="IPR008758">
    <property type="entry name" value="Peptidase_S28"/>
</dbReference>
<dbReference type="EMBL" id="GL193552">
    <property type="protein sequence ID" value="EFB21596.1"/>
    <property type="molecule type" value="Genomic_DNA"/>
</dbReference>
<comment type="similarity">
    <text evidence="1">Belongs to the peptidase S28 family.</text>
</comment>
<dbReference type="AlphaFoldDB" id="D2HWJ8"/>
<dbReference type="FunFam" id="3.40.50.1820:FF:000200">
    <property type="entry name" value="Serine protease 16"/>
    <property type="match status" value="1"/>
</dbReference>
<dbReference type="ESTHER" id="ailme-d2hwj8">
    <property type="family name" value="Prolylcarboxypeptidase"/>
</dbReference>
<evidence type="ECO:0008006" key="9">
    <source>
        <dbReference type="Google" id="ProtNLM"/>
    </source>
</evidence>
<name>D2HWJ8_AILME</name>
<evidence type="ECO:0000256" key="7">
    <source>
        <dbReference type="SAM" id="SignalP"/>
    </source>
</evidence>
<sequence length="509" mass="53980">ALWLGPLLLLSLGGPSAPASLLRRLGEHIQQFQESQGLSLTLGPGAGALPKQGWLEQPLDPFNTSDQRSFLQRYWVNDQHWASQRGPVFLHLGGEGSLRSGSVMRGHPAALAPAWGALVIGLEHRFYGLSIPAEGLDVAQLRFLSSRHAECAGTPSEEGPQSLPSADVASARRALARLFNVSTASPWICFGGSYAGSLAAWARLKFPHLILASVASSAPVRAVLDFSEYNEVRTAGGGCGGGRGCGEPPDSFSRGPTVGGVQKPNEHGCWPACSSLGGAEDQAELLGALQALVGGAVQYDAQAGVPLSVRRLCGLLLGPSGSRSASYHGLRRAVQVVMRSLGQRCLSFSRAETVAQLRVTDPHVSGVGDRQWLYQTCTEFGFYVTCEDPRCPFSQLPALPSQLELCEQVFGLSTASIARAVSQTNSYYGGQTPGSTHVLFVNGDTDPWHVLSVTQALGPSESALLIPGASHCMDMAPERPSDSPSLRLGRQSILQQLQTWLGPAKESQV</sequence>
<dbReference type="GO" id="GO:0070008">
    <property type="term" value="F:serine-type exopeptidase activity"/>
    <property type="evidence" value="ECO:0007669"/>
    <property type="project" value="InterPro"/>
</dbReference>
<evidence type="ECO:0000256" key="4">
    <source>
        <dbReference type="ARBA" id="ARBA00022801"/>
    </source>
</evidence>
<feature type="non-terminal residue" evidence="8">
    <location>
        <position position="509"/>
    </location>
</feature>
<dbReference type="SUPFAM" id="SSF53474">
    <property type="entry name" value="alpha/beta-Hydrolases"/>
    <property type="match status" value="1"/>
</dbReference>